<accession>C4FS07</accession>
<evidence type="ECO:0000256" key="5">
    <source>
        <dbReference type="ARBA" id="ARBA00022692"/>
    </source>
</evidence>
<dbReference type="HOGENOM" id="CLU_010531_2_0_9"/>
<evidence type="ECO:0000256" key="2">
    <source>
        <dbReference type="ARBA" id="ARBA00007755"/>
    </source>
</evidence>
<keyword evidence="11" id="KW-1185">Reference proteome</keyword>
<dbReference type="eggNOG" id="COG1966">
    <property type="taxonomic scope" value="Bacteria"/>
</dbReference>
<dbReference type="PANTHER" id="PTHR30252:SF3">
    <property type="entry name" value="PYRUVATE_PROTON SYMPORTER BTST"/>
    <property type="match status" value="1"/>
</dbReference>
<keyword evidence="4" id="KW-1003">Cell membrane</keyword>
<evidence type="ECO:0000256" key="6">
    <source>
        <dbReference type="ARBA" id="ARBA00022989"/>
    </source>
</evidence>
<organism evidence="10 11">
    <name type="scientific">Veillonella dispar ATCC 17748</name>
    <dbReference type="NCBI Taxonomy" id="546273"/>
    <lineage>
        <taxon>Bacteria</taxon>
        <taxon>Bacillati</taxon>
        <taxon>Bacillota</taxon>
        <taxon>Negativicutes</taxon>
        <taxon>Veillonellales</taxon>
        <taxon>Veillonellaceae</taxon>
        <taxon>Veillonella</taxon>
    </lineage>
</organism>
<dbReference type="GO" id="GO:0009267">
    <property type="term" value="P:cellular response to starvation"/>
    <property type="evidence" value="ECO:0007669"/>
    <property type="project" value="InterPro"/>
</dbReference>
<gene>
    <name evidence="10" type="ORF">VEIDISOL_01696</name>
</gene>
<feature type="transmembrane region" description="Helical" evidence="8">
    <location>
        <begin position="279"/>
        <end position="302"/>
    </location>
</feature>
<sequence>MYIQNEKSIIDTFMFRYTIIIVSTKSLESQCGMDVQKIYQIFLYNTMSHKTIGGVYMVMNGIYLVIASACILILAYRFYGAFIAAKVLTLDQYRPTPAMVHNDGHDYVPTNKWVTFGHHFAAIAGAGPLVGPVIAAQFGYLPGALWILIGSVLAGAVHDMVILFASVRYDGKSIADIAREEISKLAGFGAMLATLFLLIITLAGMAVVVANALHNSPWGFFSVFATIPIAIFIGIYLKWLRPGKIQEATIIGVALIFVGIIYGPNIAASEYASWFTYDLQTIEIMLAVYGFFAAALPVWLLLAPRDYLSTYLKIGTIGALALGIIIVMPEIQMPAVTPYIWGGGPVLKGSVFPYIFITIACGALSGFHTVIATGTTPKMLTNEREILPIGYGAMLTEGFIAMMALIAATALHPDDYFAINSTVESFKALGLQVHELPALSAMVGEDLMHRPGGAVSLAVGMAHIFSRLPNMDHLMGYWYHFCIMFEALFIMTLIDAGTRVGRYLLQELLGHFHPKFNDQHWAPGVYGCAALICILWGYLVLQGNIGIIWPLFGVSNQLLGTMTLAVSTTVIMRLGRKRYAWVTGIPCILMAIVAIAADFENVFNSYIPAGKWILVAFSAAMFLMILIVLVEAVRSWIRLSDIPQDYRTQEEIEAESLVKYGKQAKA</sequence>
<comment type="subcellular location">
    <subcellularLocation>
        <location evidence="1">Cell membrane</location>
        <topology evidence="1">Multi-pass membrane protein</topology>
    </subcellularLocation>
</comment>
<keyword evidence="5 8" id="KW-0812">Transmembrane</keyword>
<evidence type="ECO:0000256" key="3">
    <source>
        <dbReference type="ARBA" id="ARBA00022448"/>
    </source>
</evidence>
<feature type="transmembrane region" description="Helical" evidence="8">
    <location>
        <begin position="185"/>
        <end position="212"/>
    </location>
</feature>
<dbReference type="AlphaFoldDB" id="C4FS07"/>
<dbReference type="InterPro" id="IPR003706">
    <property type="entry name" value="CstA_N"/>
</dbReference>
<proteinExistence type="inferred from homology"/>
<evidence type="ECO:0000256" key="4">
    <source>
        <dbReference type="ARBA" id="ARBA00022475"/>
    </source>
</evidence>
<protein>
    <submittedName>
        <fullName evidence="10">Carbon starvation protein CstA</fullName>
    </submittedName>
</protein>
<feature type="transmembrane region" description="Helical" evidence="8">
    <location>
        <begin position="609"/>
        <end position="630"/>
    </location>
</feature>
<feature type="transmembrane region" description="Helical" evidence="8">
    <location>
        <begin position="218"/>
        <end position="237"/>
    </location>
</feature>
<dbReference type="EMBL" id="ACIK02000019">
    <property type="protein sequence ID" value="EEP64635.1"/>
    <property type="molecule type" value="Genomic_DNA"/>
</dbReference>
<feature type="transmembrane region" description="Helical" evidence="8">
    <location>
        <begin position="314"/>
        <end position="331"/>
    </location>
</feature>
<dbReference type="GO" id="GO:0005886">
    <property type="term" value="C:plasma membrane"/>
    <property type="evidence" value="ECO:0007669"/>
    <property type="project" value="UniProtKB-SubCell"/>
</dbReference>
<feature type="transmembrane region" description="Helical" evidence="8">
    <location>
        <begin position="249"/>
        <end position="267"/>
    </location>
</feature>
<dbReference type="PANTHER" id="PTHR30252">
    <property type="entry name" value="INNER MEMBRANE PEPTIDE TRANSPORTER"/>
    <property type="match status" value="1"/>
</dbReference>
<feature type="transmembrane region" description="Helical" evidence="8">
    <location>
        <begin position="54"/>
        <end position="76"/>
    </location>
</feature>
<evidence type="ECO:0000256" key="7">
    <source>
        <dbReference type="ARBA" id="ARBA00023136"/>
    </source>
</evidence>
<feature type="transmembrane region" description="Helical" evidence="8">
    <location>
        <begin position="144"/>
        <end position="165"/>
    </location>
</feature>
<feature type="transmembrane region" description="Helical" evidence="8">
    <location>
        <begin position="579"/>
        <end position="597"/>
    </location>
</feature>
<dbReference type="InterPro" id="IPR051605">
    <property type="entry name" value="CstA"/>
</dbReference>
<feature type="transmembrane region" description="Helical" evidence="8">
    <location>
        <begin position="521"/>
        <end position="541"/>
    </location>
</feature>
<feature type="transmembrane region" description="Helical" evidence="8">
    <location>
        <begin position="547"/>
        <end position="567"/>
    </location>
</feature>
<feature type="transmembrane region" description="Helical" evidence="8">
    <location>
        <begin position="120"/>
        <end position="138"/>
    </location>
</feature>
<dbReference type="Pfam" id="PF02554">
    <property type="entry name" value="CstA"/>
    <property type="match status" value="1"/>
</dbReference>
<comment type="caution">
    <text evidence="10">The sequence shown here is derived from an EMBL/GenBank/DDBJ whole genome shotgun (WGS) entry which is preliminary data.</text>
</comment>
<feature type="domain" description="CstA N-terminal" evidence="9">
    <location>
        <begin position="60"/>
        <end position="597"/>
    </location>
</feature>
<evidence type="ECO:0000256" key="1">
    <source>
        <dbReference type="ARBA" id="ARBA00004651"/>
    </source>
</evidence>
<evidence type="ECO:0000259" key="9">
    <source>
        <dbReference type="Pfam" id="PF02554"/>
    </source>
</evidence>
<reference evidence="10" key="1">
    <citation type="submission" date="2009-04" db="EMBL/GenBank/DDBJ databases">
        <authorList>
            <person name="Weinstock G."/>
            <person name="Sodergren E."/>
            <person name="Clifton S."/>
            <person name="Fulton L."/>
            <person name="Fulton B."/>
            <person name="Courtney L."/>
            <person name="Fronick C."/>
            <person name="Harrison M."/>
            <person name="Strong C."/>
            <person name="Farmer C."/>
            <person name="Delahaunty K."/>
            <person name="Markovic C."/>
            <person name="Hall O."/>
            <person name="Minx P."/>
            <person name="Tomlinson C."/>
            <person name="Mitreva M."/>
            <person name="Nelson J."/>
            <person name="Hou S."/>
            <person name="Wollam A."/>
            <person name="Pepin K.H."/>
            <person name="Johnson M."/>
            <person name="Bhonagiri V."/>
            <person name="Nash W.E."/>
            <person name="Warren W."/>
            <person name="Chinwalla A."/>
            <person name="Mardis E.R."/>
            <person name="Wilson R.K."/>
        </authorList>
    </citation>
    <scope>NUCLEOTIDE SEQUENCE [LARGE SCALE GENOMIC DNA]</scope>
    <source>
        <strain evidence="10">ATCC 17748</strain>
    </source>
</reference>
<keyword evidence="7 8" id="KW-0472">Membrane</keyword>
<name>C4FS07_9FIRM</name>
<evidence type="ECO:0000313" key="10">
    <source>
        <dbReference type="EMBL" id="EEP64635.1"/>
    </source>
</evidence>
<evidence type="ECO:0000313" key="11">
    <source>
        <dbReference type="Proteomes" id="UP000003529"/>
    </source>
</evidence>
<comment type="similarity">
    <text evidence="2">Belongs to the peptide transporter carbon starvation (CstA) (TC 2.A.114) family.</text>
</comment>
<evidence type="ECO:0000256" key="8">
    <source>
        <dbReference type="SAM" id="Phobius"/>
    </source>
</evidence>
<feature type="transmembrane region" description="Helical" evidence="8">
    <location>
        <begin position="351"/>
        <end position="374"/>
    </location>
</feature>
<feature type="transmembrane region" description="Helical" evidence="8">
    <location>
        <begin position="386"/>
        <end position="411"/>
    </location>
</feature>
<keyword evidence="3" id="KW-0813">Transport</keyword>
<feature type="transmembrane region" description="Helical" evidence="8">
    <location>
        <begin position="477"/>
        <end position="500"/>
    </location>
</feature>
<keyword evidence="6 8" id="KW-1133">Transmembrane helix</keyword>
<dbReference type="Proteomes" id="UP000003529">
    <property type="component" value="Unassembled WGS sequence"/>
</dbReference>